<organism evidence="2 3">
    <name type="scientific">Perilla frutescens var. hirtella</name>
    <name type="common">Perilla citriodora</name>
    <name type="synonym">Perilla setoyensis</name>
    <dbReference type="NCBI Taxonomy" id="608512"/>
    <lineage>
        <taxon>Eukaryota</taxon>
        <taxon>Viridiplantae</taxon>
        <taxon>Streptophyta</taxon>
        <taxon>Embryophyta</taxon>
        <taxon>Tracheophyta</taxon>
        <taxon>Spermatophyta</taxon>
        <taxon>Magnoliopsida</taxon>
        <taxon>eudicotyledons</taxon>
        <taxon>Gunneridae</taxon>
        <taxon>Pentapetalae</taxon>
        <taxon>asterids</taxon>
        <taxon>lamiids</taxon>
        <taxon>Lamiales</taxon>
        <taxon>Lamiaceae</taxon>
        <taxon>Nepetoideae</taxon>
        <taxon>Elsholtzieae</taxon>
        <taxon>Perilla</taxon>
    </lineage>
</organism>
<dbReference type="PROSITE" id="PS50004">
    <property type="entry name" value="C2"/>
    <property type="match status" value="1"/>
</dbReference>
<dbReference type="Proteomes" id="UP001190926">
    <property type="component" value="Unassembled WGS sequence"/>
</dbReference>
<reference evidence="2 3" key="1">
    <citation type="journal article" date="2021" name="Nat. Commun.">
        <title>Incipient diploidization of the medicinal plant Perilla within 10,000 years.</title>
        <authorList>
            <person name="Zhang Y."/>
            <person name="Shen Q."/>
            <person name="Leng L."/>
            <person name="Zhang D."/>
            <person name="Chen S."/>
            <person name="Shi Y."/>
            <person name="Ning Z."/>
            <person name="Chen S."/>
        </authorList>
    </citation>
    <scope>NUCLEOTIDE SEQUENCE [LARGE SCALE GENOMIC DNA]</scope>
    <source>
        <strain evidence="3">cv. PC099</strain>
    </source>
</reference>
<dbReference type="PANTHER" id="PTHR32246:SF22">
    <property type="entry name" value="C2 DOMAIN-CONTAINING PROTEIN"/>
    <property type="match status" value="1"/>
</dbReference>
<gene>
    <name evidence="2" type="ORF">C2S53_014350</name>
</gene>
<dbReference type="SUPFAM" id="SSF49562">
    <property type="entry name" value="C2 domain (Calcium/lipid-binding domain, CaLB)"/>
    <property type="match status" value="1"/>
</dbReference>
<name>A0AAD4PA95_PERFH</name>
<accession>A0AAD4PA95</accession>
<dbReference type="Gene3D" id="2.60.40.150">
    <property type="entry name" value="C2 domain"/>
    <property type="match status" value="1"/>
</dbReference>
<dbReference type="EMBL" id="SDAM02000063">
    <property type="protein sequence ID" value="KAH6832839.1"/>
    <property type="molecule type" value="Genomic_DNA"/>
</dbReference>
<evidence type="ECO:0000259" key="1">
    <source>
        <dbReference type="PROSITE" id="PS50004"/>
    </source>
</evidence>
<keyword evidence="3" id="KW-1185">Reference proteome</keyword>
<proteinExistence type="predicted"/>
<evidence type="ECO:0000313" key="2">
    <source>
        <dbReference type="EMBL" id="KAH6832839.1"/>
    </source>
</evidence>
<evidence type="ECO:0000313" key="3">
    <source>
        <dbReference type="Proteomes" id="UP001190926"/>
    </source>
</evidence>
<sequence>MATFVEGRLLKITIISAENLPQIWSSGKMKAYAEVWIDGRLSTATKTDTDMVRELNPRWDFVAEFNVMEADVRLPGANLAVKIWSKSSLGQDVFVGEVRIPIKSLFDMGLHSQELVRYDVENTTSNWVLYISYSFGPRIKIAFPSPSPSHEVTRGHGYSSSHGHDSGYGCGWGPLPAGPTTARPRLWGVRKILSTVVSTIQLASTVTSLVSNGDNLLHHHHHDNVGQSSHHVYDQYNHSFNDSYNYNFDHWPN</sequence>
<dbReference type="AlphaFoldDB" id="A0AAD4PA95"/>
<dbReference type="PANTHER" id="PTHR32246">
    <property type="entry name" value="INGRESSION PROTEIN FIC1"/>
    <property type="match status" value="1"/>
</dbReference>
<dbReference type="InterPro" id="IPR000008">
    <property type="entry name" value="C2_dom"/>
</dbReference>
<comment type="caution">
    <text evidence="2">The sequence shown here is derived from an EMBL/GenBank/DDBJ whole genome shotgun (WGS) entry which is preliminary data.</text>
</comment>
<dbReference type="Pfam" id="PF00168">
    <property type="entry name" value="C2"/>
    <property type="match status" value="1"/>
</dbReference>
<dbReference type="SMART" id="SM00239">
    <property type="entry name" value="C2"/>
    <property type="match status" value="1"/>
</dbReference>
<dbReference type="InterPro" id="IPR035892">
    <property type="entry name" value="C2_domain_sf"/>
</dbReference>
<protein>
    <recommendedName>
        <fullName evidence="1">C2 domain-containing protein</fullName>
    </recommendedName>
</protein>
<feature type="domain" description="C2" evidence="1">
    <location>
        <begin position="1"/>
        <end position="115"/>
    </location>
</feature>